<evidence type="ECO:0000256" key="2">
    <source>
        <dbReference type="SAM" id="SignalP"/>
    </source>
</evidence>
<dbReference type="OrthoDB" id="5393649at2"/>
<dbReference type="Proteomes" id="UP000241074">
    <property type="component" value="Chromosome"/>
</dbReference>
<reference evidence="3 4" key="2">
    <citation type="submission" date="2018-03" db="EMBL/GenBank/DDBJ databases">
        <authorList>
            <person name="Keele B.F."/>
        </authorList>
    </citation>
    <scope>NUCLEOTIDE SEQUENCE [LARGE SCALE GENOMIC DNA]</scope>
    <source>
        <strain evidence="3 4">D13</strain>
    </source>
</reference>
<dbReference type="EMBL" id="CP027860">
    <property type="protein sequence ID" value="AVP97655.1"/>
    <property type="molecule type" value="Genomic_DNA"/>
</dbReference>
<protein>
    <submittedName>
        <fullName evidence="3">Uncharacterized protein</fullName>
    </submittedName>
</protein>
<dbReference type="KEGG" id="xba:C7S18_10785"/>
<evidence type="ECO:0000256" key="1">
    <source>
        <dbReference type="SAM" id="MobiDB-lite"/>
    </source>
</evidence>
<reference evidence="3 4" key="1">
    <citation type="submission" date="2018-03" db="EMBL/GenBank/DDBJ databases">
        <title>Ahniella affigens gen. nov., sp. nov., a gammaproteobacterium isolated from sandy soil near a stream.</title>
        <authorList>
            <person name="Ko Y."/>
            <person name="Kim J.-H."/>
        </authorList>
    </citation>
    <scope>NUCLEOTIDE SEQUENCE [LARGE SCALE GENOMIC DNA]</scope>
    <source>
        <strain evidence="3 4">D13</strain>
    </source>
</reference>
<accession>A0A2P1PS53</accession>
<organism evidence="3 4">
    <name type="scientific">Ahniella affigens</name>
    <dbReference type="NCBI Taxonomy" id="2021234"/>
    <lineage>
        <taxon>Bacteria</taxon>
        <taxon>Pseudomonadati</taxon>
        <taxon>Pseudomonadota</taxon>
        <taxon>Gammaproteobacteria</taxon>
        <taxon>Lysobacterales</taxon>
        <taxon>Rhodanobacteraceae</taxon>
        <taxon>Ahniella</taxon>
    </lineage>
</organism>
<gene>
    <name evidence="3" type="ORF">C7S18_10785</name>
</gene>
<dbReference type="RefSeq" id="WP_106891575.1">
    <property type="nucleotide sequence ID" value="NZ_CP027860.1"/>
</dbReference>
<feature type="signal peptide" evidence="2">
    <location>
        <begin position="1"/>
        <end position="16"/>
    </location>
</feature>
<evidence type="ECO:0000313" key="3">
    <source>
        <dbReference type="EMBL" id="AVP97655.1"/>
    </source>
</evidence>
<sequence length="289" mass="31448">MKRLLAALLTSTAALAASAHTRQLVDVTVIDRDTGLEAPIYHDGGQTYLAGEPGHRYAVRLNNQTGERVLVVLSIDGVNAVSGETAGANQAGYVLSPYEQAEINGWRKSLRDVAQFVFSAPESSYASRTGRPDNVGVIGVAVFQEQMAYVPRPRPQYPIGRWDDRRKSYEEAPYAERDGAAPAPAAPATGGARAESGDGVAKNRSLADGYGNNEAPDLGTAHGQREWAPVGTTEFRRRSNRPAEVISMQYRSYEFLVDQGIAPPCRGNRWNCEPRRPEAFPLGFVPDPY</sequence>
<name>A0A2P1PS53_9GAMM</name>
<dbReference type="AlphaFoldDB" id="A0A2P1PS53"/>
<feature type="region of interest" description="Disordered" evidence="1">
    <location>
        <begin position="174"/>
        <end position="237"/>
    </location>
</feature>
<feature type="compositionally biased region" description="Low complexity" evidence="1">
    <location>
        <begin position="180"/>
        <end position="194"/>
    </location>
</feature>
<proteinExistence type="predicted"/>
<evidence type="ECO:0000313" key="4">
    <source>
        <dbReference type="Proteomes" id="UP000241074"/>
    </source>
</evidence>
<keyword evidence="2" id="KW-0732">Signal</keyword>
<feature type="chain" id="PRO_5015164870" evidence="2">
    <location>
        <begin position="17"/>
        <end position="289"/>
    </location>
</feature>
<keyword evidence="4" id="KW-1185">Reference proteome</keyword>